<dbReference type="PROSITE" id="PS51375">
    <property type="entry name" value="PPR"/>
    <property type="match status" value="10"/>
</dbReference>
<proteinExistence type="predicted"/>
<comment type="caution">
    <text evidence="4">The sequence shown here is derived from an EMBL/GenBank/DDBJ whole genome shotgun (WGS) entry which is preliminary data.</text>
</comment>
<dbReference type="Pfam" id="PF13041">
    <property type="entry name" value="PPR_2"/>
    <property type="match status" value="7"/>
</dbReference>
<evidence type="ECO:0008006" key="6">
    <source>
        <dbReference type="Google" id="ProtNLM"/>
    </source>
</evidence>
<dbReference type="AlphaFoldDB" id="A0A9D4VEA7"/>
<dbReference type="GO" id="GO:0009451">
    <property type="term" value="P:RNA modification"/>
    <property type="evidence" value="ECO:0007669"/>
    <property type="project" value="InterPro"/>
</dbReference>
<gene>
    <name evidence="4" type="ORF">GOP47_0001145</name>
</gene>
<dbReference type="InterPro" id="IPR002885">
    <property type="entry name" value="PPR_rpt"/>
</dbReference>
<evidence type="ECO:0000313" key="4">
    <source>
        <dbReference type="EMBL" id="KAI5084976.1"/>
    </source>
</evidence>
<feature type="repeat" description="PPR" evidence="2">
    <location>
        <begin position="160"/>
        <end position="194"/>
    </location>
</feature>
<evidence type="ECO:0000256" key="2">
    <source>
        <dbReference type="PROSITE-ProRule" id="PRU00708"/>
    </source>
</evidence>
<feature type="repeat" description="PPR" evidence="2">
    <location>
        <begin position="670"/>
        <end position="704"/>
    </location>
</feature>
<dbReference type="FunFam" id="1.25.40.10:FF:000144">
    <property type="entry name" value="Pentatricopeptide repeat-containing protein, mitochondrial"/>
    <property type="match status" value="2"/>
</dbReference>
<feature type="repeat" description="PPR" evidence="2">
    <location>
        <begin position="772"/>
        <end position="806"/>
    </location>
</feature>
<sequence>MHGTHSFAFSIGIAERDFFDSSLPALPHRLENWRDDPRSKQGSMQPDVKHRLPEKCRLTEEPSWKDSRDNSSGIENDIIRQRFIVEQCFETESSADASLPSLIWACSKSKDLSRGTRIHHELQKRGLVERKHADALVTMYAKCGELQKAQALLDEHKCRNTIPWNALIASYARQGQGQNALDCFQDMQANGISPNDVTYTCALKACAVVKAIGKGKKIHDEISRQGLLDHSVVLGGALVDMYAKCGALPEAQCVLEELPSCDAVSWNALITGYTQQGKGQHALDCLEQMQEKGIFPNVVTYVCILKACAAIRAIKKGMQIHNDISRQGLLQHNTILGGALVDMYAKCGALPKAQSVLKSLASRDVISWNAVIAGYAQEEQVQEALKCLQGMQSEGIAPDAVTYNGILKACAVSGAIDKGKQIHDEILKYGFLEHNIMLGGALVNMYAQCGALSEAHHVLEKLPSRDVVTWNALIGGYAQNNQGQEALECYNQMQNEGIHTNAVTYVGILKACAAIGAVDKGKQVHNEISRQGLLEHDLVLGGALVDMYAKCGALPQAQSVLEKLPSRNVVCWNALIAGYAHEEQGQQAIECFDQMQHEGIPPDVVTHVCILQACASVGAIDKGKQIHDEILKQGLLEHSIVLGGALVNMYAKCGALMQAQHVLENLPSRDIVSWSALIAGYAYNGQCQQALACVDLMQREGIAPNAVTFVGILKACAIVGAIDKGKELHDEISRNGLLEHDLVLSGALVDMYVKCGALSQAQSVLEKLPVRNVVVWNALITGYAQEGQGDQALKCFEQMQDEGILPSRATFFCLLNLCSHLGLVEKSHELFSSMEPIYGIKPDIECFTCVIDLLGRAGHLVKAAEVIQEMPFSATSDIWLCLLGACWEWVDVNVGAWAFEQAVELDKHDGALYVFMANIYAAAGMPEKAKGIEAMRLKNKA</sequence>
<feature type="repeat" description="PPR" evidence="2">
    <location>
        <begin position="568"/>
        <end position="602"/>
    </location>
</feature>
<feature type="repeat" description="PPR" evidence="2">
    <location>
        <begin position="501"/>
        <end position="535"/>
    </location>
</feature>
<feature type="repeat" description="PPR" evidence="2">
    <location>
        <begin position="364"/>
        <end position="398"/>
    </location>
</feature>
<dbReference type="GO" id="GO:0003723">
    <property type="term" value="F:RNA binding"/>
    <property type="evidence" value="ECO:0007669"/>
    <property type="project" value="InterPro"/>
</dbReference>
<feature type="repeat" description="PPR" evidence="2">
    <location>
        <begin position="466"/>
        <end position="500"/>
    </location>
</feature>
<organism evidence="4 5">
    <name type="scientific">Adiantum capillus-veneris</name>
    <name type="common">Maidenhair fern</name>
    <dbReference type="NCBI Taxonomy" id="13818"/>
    <lineage>
        <taxon>Eukaryota</taxon>
        <taxon>Viridiplantae</taxon>
        <taxon>Streptophyta</taxon>
        <taxon>Embryophyta</taxon>
        <taxon>Tracheophyta</taxon>
        <taxon>Polypodiopsida</taxon>
        <taxon>Polypodiidae</taxon>
        <taxon>Polypodiales</taxon>
        <taxon>Pteridineae</taxon>
        <taxon>Pteridaceae</taxon>
        <taxon>Vittarioideae</taxon>
        <taxon>Adiantum</taxon>
    </lineage>
</organism>
<dbReference type="Proteomes" id="UP000886520">
    <property type="component" value="Chromosome 1"/>
</dbReference>
<evidence type="ECO:0000256" key="3">
    <source>
        <dbReference type="SAM" id="MobiDB-lite"/>
    </source>
</evidence>
<evidence type="ECO:0000313" key="5">
    <source>
        <dbReference type="Proteomes" id="UP000886520"/>
    </source>
</evidence>
<evidence type="ECO:0000256" key="1">
    <source>
        <dbReference type="ARBA" id="ARBA00022737"/>
    </source>
</evidence>
<dbReference type="EMBL" id="JABFUD020000001">
    <property type="protein sequence ID" value="KAI5084976.1"/>
    <property type="molecule type" value="Genomic_DNA"/>
</dbReference>
<feature type="compositionally biased region" description="Basic and acidic residues" evidence="3">
    <location>
        <begin position="47"/>
        <end position="69"/>
    </location>
</feature>
<accession>A0A9D4VEA7</accession>
<dbReference type="Pfam" id="PF01535">
    <property type="entry name" value="PPR"/>
    <property type="match status" value="1"/>
</dbReference>
<dbReference type="InterPro" id="IPR011990">
    <property type="entry name" value="TPR-like_helical_dom_sf"/>
</dbReference>
<dbReference type="OrthoDB" id="509099at2759"/>
<dbReference type="FunFam" id="1.25.40.10:FF:000344">
    <property type="entry name" value="Pentatricopeptide repeat-containing protein"/>
    <property type="match status" value="1"/>
</dbReference>
<name>A0A9D4VEA7_ADICA</name>
<dbReference type="FunFam" id="1.25.40.10:FF:000090">
    <property type="entry name" value="Pentatricopeptide repeat-containing protein, chloroplastic"/>
    <property type="match status" value="1"/>
</dbReference>
<feature type="compositionally biased region" description="Basic and acidic residues" evidence="3">
    <location>
        <begin position="30"/>
        <end position="39"/>
    </location>
</feature>
<feature type="repeat" description="PPR" evidence="2">
    <location>
        <begin position="262"/>
        <end position="296"/>
    </location>
</feature>
<keyword evidence="1" id="KW-0677">Repeat</keyword>
<protein>
    <recommendedName>
        <fullName evidence="6">Pentatricopeptide repeat-containing protein</fullName>
    </recommendedName>
</protein>
<feature type="repeat" description="PPR" evidence="2">
    <location>
        <begin position="399"/>
        <end position="433"/>
    </location>
</feature>
<keyword evidence="5" id="KW-1185">Reference proteome</keyword>
<dbReference type="PANTHER" id="PTHR24015">
    <property type="entry name" value="OS07G0578800 PROTEIN-RELATED"/>
    <property type="match status" value="1"/>
</dbReference>
<feature type="region of interest" description="Disordered" evidence="3">
    <location>
        <begin position="30"/>
        <end position="71"/>
    </location>
</feature>
<dbReference type="NCBIfam" id="TIGR00756">
    <property type="entry name" value="PPR"/>
    <property type="match status" value="7"/>
</dbReference>
<reference evidence="4" key="1">
    <citation type="submission" date="2021-01" db="EMBL/GenBank/DDBJ databases">
        <title>Adiantum capillus-veneris genome.</title>
        <authorList>
            <person name="Fang Y."/>
            <person name="Liao Q."/>
        </authorList>
    </citation>
    <scope>NUCLEOTIDE SEQUENCE</scope>
    <source>
        <strain evidence="4">H3</strain>
        <tissue evidence="4">Leaf</tissue>
    </source>
</reference>
<dbReference type="InterPro" id="IPR046960">
    <property type="entry name" value="PPR_At4g14850-like_plant"/>
</dbReference>
<dbReference type="PANTHER" id="PTHR24015:SF548">
    <property type="entry name" value="OS08G0340900 PROTEIN"/>
    <property type="match status" value="1"/>
</dbReference>
<feature type="repeat" description="PPR" evidence="2">
    <location>
        <begin position="603"/>
        <end position="637"/>
    </location>
</feature>
<dbReference type="Gene3D" id="1.25.40.10">
    <property type="entry name" value="Tetratricopeptide repeat domain"/>
    <property type="match status" value="7"/>
</dbReference>
<dbReference type="FunFam" id="1.25.40.10:FF:000031">
    <property type="entry name" value="Pentatricopeptide repeat-containing protein mitochondrial"/>
    <property type="match status" value="2"/>
</dbReference>